<keyword evidence="1" id="KW-0472">Membrane</keyword>
<feature type="transmembrane region" description="Helical" evidence="1">
    <location>
        <begin position="174"/>
        <end position="194"/>
    </location>
</feature>
<feature type="transmembrane region" description="Helical" evidence="1">
    <location>
        <begin position="5"/>
        <end position="22"/>
    </location>
</feature>
<keyword evidence="1" id="KW-0812">Transmembrane</keyword>
<evidence type="ECO:0000313" key="3">
    <source>
        <dbReference type="Proteomes" id="UP000195607"/>
    </source>
</evidence>
<gene>
    <name evidence="2" type="ORF">CSP5_1281</name>
</gene>
<feature type="transmembrane region" description="Helical" evidence="1">
    <location>
        <begin position="61"/>
        <end position="81"/>
    </location>
</feature>
<protein>
    <submittedName>
        <fullName evidence="2">Multipass membrane protein</fullName>
    </submittedName>
</protein>
<name>A0A1N5VB00_9ARCH</name>
<evidence type="ECO:0000313" key="2">
    <source>
        <dbReference type="EMBL" id="SIM69375.1"/>
    </source>
</evidence>
<reference evidence="2 3" key="1">
    <citation type="submission" date="2016-04" db="EMBL/GenBank/DDBJ databases">
        <authorList>
            <person name="Evans L.H."/>
            <person name="Alamgir A."/>
            <person name="Owens N."/>
            <person name="Weber N.D."/>
            <person name="Virtaneva K."/>
            <person name="Barbian K."/>
            <person name="Babar A."/>
            <person name="Rosenke K."/>
        </authorList>
    </citation>
    <scope>NUCLEOTIDE SEQUENCE [LARGE SCALE GENOMIC DNA]</scope>
    <source>
        <strain evidence="3">S5(T) (JCM 30642 \VKM B-2941)</strain>
    </source>
</reference>
<dbReference type="GeneID" id="41588528"/>
<dbReference type="RefSeq" id="WP_148689906.1">
    <property type="nucleotide sequence ID" value="NZ_LT671858.1"/>
</dbReference>
<feature type="transmembrane region" description="Helical" evidence="1">
    <location>
        <begin position="147"/>
        <end position="168"/>
    </location>
</feature>
<sequence length="198" mass="21852">MRFNLTLLITVFFGYIYVLIFFRASSNSIGYVFDLLILLFFSLSLIPVFQKAKTGSEKVSPIKFLPILIVPVALIFSSGYLHSSFSSLTMLSSQGTYNTSFFLVLMVLSTIGIMAMETASKVETPLIPAGYDREEIEKELGFFERSVIYIALASMLGGLGIILLVQGAPFADIGIIPAIILFFIVYVIVITTVVKKES</sequence>
<dbReference type="EMBL" id="LT671858">
    <property type="protein sequence ID" value="SIM69375.1"/>
    <property type="molecule type" value="Genomic_DNA"/>
</dbReference>
<accession>A0A1N5VB00</accession>
<feature type="transmembrane region" description="Helical" evidence="1">
    <location>
        <begin position="101"/>
        <end position="119"/>
    </location>
</feature>
<feature type="transmembrane region" description="Helical" evidence="1">
    <location>
        <begin position="28"/>
        <end position="49"/>
    </location>
</feature>
<dbReference type="AlphaFoldDB" id="A0A1N5VB00"/>
<proteinExistence type="predicted"/>
<keyword evidence="1" id="KW-1133">Transmembrane helix</keyword>
<dbReference type="Proteomes" id="UP000195607">
    <property type="component" value="Chromosome I"/>
</dbReference>
<evidence type="ECO:0000256" key="1">
    <source>
        <dbReference type="SAM" id="Phobius"/>
    </source>
</evidence>
<organism evidence="2 3">
    <name type="scientific">Cuniculiplasma divulgatum</name>
    <dbReference type="NCBI Taxonomy" id="1673428"/>
    <lineage>
        <taxon>Archaea</taxon>
        <taxon>Methanobacteriati</taxon>
        <taxon>Thermoplasmatota</taxon>
        <taxon>Thermoplasmata</taxon>
        <taxon>Thermoplasmatales</taxon>
        <taxon>Cuniculiplasmataceae</taxon>
        <taxon>Cuniculiplasma</taxon>
    </lineage>
</organism>